<comment type="caution">
    <text evidence="1">The sequence shown here is derived from an EMBL/GenBank/DDBJ whole genome shotgun (WGS) entry which is preliminary data.</text>
</comment>
<keyword evidence="1" id="KW-0067">ATP-binding</keyword>
<proteinExistence type="predicted"/>
<reference evidence="2" key="1">
    <citation type="submission" date="2015-07" db="EMBL/GenBank/DDBJ databases">
        <title>Draft Genome Sequence of Oceanobacillus picturae Heshi-B3 that Was Isolated from Fermented Rice Bran with Aging Salted Mackerel, Which Was Named Heshiko as Traditional Fermented Seafood in Japan.</title>
        <authorList>
            <person name="Akuzawa S."/>
            <person name="Nakagawa J."/>
            <person name="Kanekatsu T."/>
            <person name="Kanesaki Y."/>
            <person name="Suzuki T."/>
        </authorList>
    </citation>
    <scope>NUCLEOTIDE SEQUENCE [LARGE SCALE GENOMIC DNA]</scope>
    <source>
        <strain evidence="2">Heshi-B3</strain>
    </source>
</reference>
<dbReference type="Proteomes" id="UP000052946">
    <property type="component" value="Unassembled WGS sequence"/>
</dbReference>
<organism evidence="1 2">
    <name type="scientific">Oceanobacillus picturae</name>
    <dbReference type="NCBI Taxonomy" id="171693"/>
    <lineage>
        <taxon>Bacteria</taxon>
        <taxon>Bacillati</taxon>
        <taxon>Bacillota</taxon>
        <taxon>Bacilli</taxon>
        <taxon>Bacillales</taxon>
        <taxon>Bacillaceae</taxon>
        <taxon>Oceanobacillus</taxon>
    </lineage>
</organism>
<dbReference type="GO" id="GO:0005524">
    <property type="term" value="F:ATP binding"/>
    <property type="evidence" value="ECO:0007669"/>
    <property type="project" value="UniProtKB-KW"/>
</dbReference>
<gene>
    <name evidence="1" type="ORF">OPHB3_1940</name>
</gene>
<dbReference type="Gene3D" id="3.40.50.300">
    <property type="entry name" value="P-loop containing nucleotide triphosphate hydrolases"/>
    <property type="match status" value="1"/>
</dbReference>
<evidence type="ECO:0000313" key="2">
    <source>
        <dbReference type="Proteomes" id="UP000052946"/>
    </source>
</evidence>
<dbReference type="InterPro" id="IPR027417">
    <property type="entry name" value="P-loop_NTPase"/>
</dbReference>
<dbReference type="PANTHER" id="PTHR30050:SF4">
    <property type="entry name" value="ATP-BINDING PROTEIN RV3427C IN INSERTION SEQUENCE-RELATED"/>
    <property type="match status" value="1"/>
</dbReference>
<dbReference type="PANTHER" id="PTHR30050">
    <property type="entry name" value="CHROMOSOMAL REPLICATION INITIATOR PROTEIN DNAA"/>
    <property type="match status" value="1"/>
</dbReference>
<accession>A0A0U9H9M9</accession>
<dbReference type="AlphaFoldDB" id="A0A0U9H9M9"/>
<keyword evidence="1" id="KW-0547">Nucleotide-binding</keyword>
<dbReference type="EMBL" id="BBXV01000023">
    <property type="protein sequence ID" value="GAQ18001.1"/>
    <property type="molecule type" value="Genomic_DNA"/>
</dbReference>
<reference evidence="1 2" key="2">
    <citation type="journal article" date="2016" name="Genome Announc.">
        <title>Draft Genome Sequence of Oceanobacillus picturae Heshi-B3, Isolated from Fermented Rice Bran in a Traditional Japanese Seafood Dish.</title>
        <authorList>
            <person name="Akuzawa S."/>
            <person name="Nagaoka J."/>
            <person name="Kanekatsu M."/>
            <person name="Kanesaki Y."/>
            <person name="Suzuki T."/>
        </authorList>
    </citation>
    <scope>NUCLEOTIDE SEQUENCE [LARGE SCALE GENOMIC DNA]</scope>
    <source>
        <strain evidence="1 2">Heshi-B3</strain>
    </source>
</reference>
<protein>
    <submittedName>
        <fullName evidence="1">IstB domain-containing protein ATP-binding protein</fullName>
    </submittedName>
</protein>
<dbReference type="GO" id="GO:0006260">
    <property type="term" value="P:DNA replication"/>
    <property type="evidence" value="ECO:0007669"/>
    <property type="project" value="TreeGrafter"/>
</dbReference>
<name>A0A0U9H9M9_9BACI</name>
<evidence type="ECO:0000313" key="1">
    <source>
        <dbReference type="EMBL" id="GAQ18001.1"/>
    </source>
</evidence>
<sequence>MTFTDLGAAMQNVLARAQAMSKQNENSKQQAEHLDVDCDACNDTHMLFERIEVETKYNGKVTKGFKDLGRPCHCVKQKYLKNRFKNALIPDEFKDARFDNYQLKENAHEVLFQATKDYLKEFQDIISSKPEYNSLGFIAEFGETRIRQMEPQDRYRAKEEHNNFGLGKTHLQMAAAKWILNRIRIRDEIAPGQLSKFDRGCRVLCVSDVTFMDDLTSAKMASDGGDSLNKLTESALQADVLVWDDLGKSKHSESKEGLYYKIINERYLQKKPIIFSSNEDTGTLSEKIGYAASSRLLGMCGERLYKVEGNDWRLRKGA</sequence>